<gene>
    <name evidence="2" type="ORF">V6M85_06855</name>
</gene>
<keyword evidence="1" id="KW-0812">Transmembrane</keyword>
<reference evidence="2 3" key="1">
    <citation type="submission" date="2024-02" db="EMBL/GenBank/DDBJ databases">
        <title>STSV induces naive adaptation in Sulfolobus.</title>
        <authorList>
            <person name="Xiang X."/>
            <person name="Song M."/>
        </authorList>
    </citation>
    <scope>NUCLEOTIDE SEQUENCE [LARGE SCALE GENOMIC DNA]</scope>
    <source>
        <strain evidence="2 3">RT2</strain>
    </source>
</reference>
<sequence>MRRNIISVMLILSLFTISLTSIAGTQVLYSSNQNIEIMPLSITFYNGSIYIAYDVFNTTDNSTTFYIVKVTNGSSTILIEEESQPNYTYSGSLLTYDGKLYIEITLYKLTLGCLVIYGSPDNGGFFGQYGISTSNGHEGILPVPASVGVNVSNGIRIKTFTSVSTYVYVYNGSYLKELLQYKGKLSLSVLSYGNHSALLTTTNTSMSITFSNNKTVTLPFLSTNQFSETRAVCLATQNGVIIAIYSCTISPVAMIYPIILNYTFYYYSWNGKLISKFTLPLNLPPMPRIYLKGSSLILAVGNILYAINSTIGYSKLVVANLLNGDVTRTFNVNGTQLGLMMFGNEPSLVVYKDNELVVYFVTEEGLSKIITIPVIFTGYDTLENKIFYNGNYFISEVNISSSLFNVTVYTMNGSYSYTTPYYFTSVIPVSHISNIILGVKDNNTYLIILSDNGSILTTIQLPHVTKVNGLLSLLLYRHNKILFLLHDNMLYITYALRNVTQNITSLYLETYKLPINYTHNSVSTDQVTNSTTTIPSNRLISYSFNPLIFGIIGVIIIVIAVAIIKFLIKKK</sequence>
<protein>
    <submittedName>
        <fullName evidence="2">Uncharacterized protein</fullName>
    </submittedName>
</protein>
<feature type="transmembrane region" description="Helical" evidence="1">
    <location>
        <begin position="547"/>
        <end position="568"/>
    </location>
</feature>
<dbReference type="EMBL" id="CP146016">
    <property type="protein sequence ID" value="WWQ59229.1"/>
    <property type="molecule type" value="Genomic_DNA"/>
</dbReference>
<evidence type="ECO:0000256" key="1">
    <source>
        <dbReference type="SAM" id="Phobius"/>
    </source>
</evidence>
<evidence type="ECO:0000313" key="2">
    <source>
        <dbReference type="EMBL" id="WWQ59229.1"/>
    </source>
</evidence>
<keyword evidence="1" id="KW-1133">Transmembrane helix</keyword>
<accession>A0AAX4KWT9</accession>
<dbReference type="GeneID" id="89336473"/>
<dbReference type="AlphaFoldDB" id="A0AAX4KWT9"/>
<keyword evidence="3" id="KW-1185">Reference proteome</keyword>
<feature type="transmembrane region" description="Helical" evidence="1">
    <location>
        <begin position="289"/>
        <end position="307"/>
    </location>
</feature>
<organism evidence="2 3">
    <name type="scientific">Sulfolobus tengchongensis</name>
    <dbReference type="NCBI Taxonomy" id="207809"/>
    <lineage>
        <taxon>Archaea</taxon>
        <taxon>Thermoproteota</taxon>
        <taxon>Thermoprotei</taxon>
        <taxon>Sulfolobales</taxon>
        <taxon>Sulfolobaceae</taxon>
        <taxon>Sulfolobus</taxon>
    </lineage>
</organism>
<proteinExistence type="predicted"/>
<dbReference type="RefSeq" id="WP_338598235.1">
    <property type="nucleotide sequence ID" value="NZ_CP146016.1"/>
</dbReference>
<evidence type="ECO:0000313" key="3">
    <source>
        <dbReference type="Proteomes" id="UP001432202"/>
    </source>
</evidence>
<dbReference type="Proteomes" id="UP001432202">
    <property type="component" value="Chromosome"/>
</dbReference>
<name>A0AAX4KWT9_9CREN</name>
<feature type="transmembrane region" description="Helical" evidence="1">
    <location>
        <begin position="242"/>
        <end position="268"/>
    </location>
</feature>
<keyword evidence="1" id="KW-0472">Membrane</keyword>